<protein>
    <recommendedName>
        <fullName evidence="4">Secreted protein</fullName>
    </recommendedName>
</protein>
<evidence type="ECO:0008006" key="4">
    <source>
        <dbReference type="Google" id="ProtNLM"/>
    </source>
</evidence>
<reference evidence="2 3" key="1">
    <citation type="journal article" date="2013" name="PLoS ONE">
        <title>Poles Apart: Arctic and Antarctic Octadecabacter strains Share High Genome Plasticity and a New Type of Xanthorhodopsin.</title>
        <authorList>
            <person name="Vollmers J."/>
            <person name="Voget S."/>
            <person name="Dietrich S."/>
            <person name="Gollnow K."/>
            <person name="Smits M."/>
            <person name="Meyer K."/>
            <person name="Brinkhoff T."/>
            <person name="Simon M."/>
            <person name="Daniel R."/>
        </authorList>
    </citation>
    <scope>NUCLEOTIDE SEQUENCE [LARGE SCALE GENOMIC DNA]</scope>
    <source>
        <strain evidence="2 3">307</strain>
    </source>
</reference>
<gene>
    <name evidence="2" type="ORF">OAN307_c39560</name>
</gene>
<sequence>MFRILAVLALMPSVAAADWSTRPTMFSYDATFDLCTADPTAPDLAATCADALNAAYVLKRAVAWAVYTCQPESIAACAAPFEAEGLPAVAARIAVDTGCDATDIATWPQNAPLLNNHCVAVASDIMIDEGVVPVFAEITCGLLGDECRDLHRIHATLWLDAVLAMSDSDLTQLRLTIAGDDCTASDIDFTILVECDVDRLAEIWANLAQQTEQEN</sequence>
<dbReference type="STRING" id="391626.OAN307_c39560"/>
<accession>M9R9Q1</accession>
<feature type="chain" id="PRO_5004102097" description="Secreted protein" evidence="1">
    <location>
        <begin position="18"/>
        <end position="215"/>
    </location>
</feature>
<dbReference type="AlphaFoldDB" id="M9R9Q1"/>
<keyword evidence="1" id="KW-0732">Signal</keyword>
<organism evidence="2 3">
    <name type="scientific">Octadecabacter antarcticus 307</name>
    <dbReference type="NCBI Taxonomy" id="391626"/>
    <lineage>
        <taxon>Bacteria</taxon>
        <taxon>Pseudomonadati</taxon>
        <taxon>Pseudomonadota</taxon>
        <taxon>Alphaproteobacteria</taxon>
        <taxon>Rhodobacterales</taxon>
        <taxon>Roseobacteraceae</taxon>
        <taxon>Octadecabacter</taxon>
    </lineage>
</organism>
<dbReference type="RefSeq" id="WP_015501323.1">
    <property type="nucleotide sequence ID" value="NC_020911.1"/>
</dbReference>
<keyword evidence="3" id="KW-1185">Reference proteome</keyword>
<dbReference type="EMBL" id="CP003740">
    <property type="protein sequence ID" value="AGI69384.1"/>
    <property type="molecule type" value="Genomic_DNA"/>
</dbReference>
<dbReference type="Proteomes" id="UP000005307">
    <property type="component" value="Chromosome"/>
</dbReference>
<evidence type="ECO:0000313" key="3">
    <source>
        <dbReference type="Proteomes" id="UP000005307"/>
    </source>
</evidence>
<dbReference type="KEGG" id="oat:OAN307_c39560"/>
<proteinExistence type="predicted"/>
<evidence type="ECO:0000256" key="1">
    <source>
        <dbReference type="SAM" id="SignalP"/>
    </source>
</evidence>
<dbReference type="OrthoDB" id="7852413at2"/>
<evidence type="ECO:0000313" key="2">
    <source>
        <dbReference type="EMBL" id="AGI69384.1"/>
    </source>
</evidence>
<name>M9R9Q1_9RHOB</name>
<feature type="signal peptide" evidence="1">
    <location>
        <begin position="1"/>
        <end position="17"/>
    </location>
</feature>
<dbReference type="HOGENOM" id="CLU_1244270_0_0_5"/>